<accession>A0A1Y2HUK7</accession>
<evidence type="ECO:0000313" key="3">
    <source>
        <dbReference type="Proteomes" id="UP000193411"/>
    </source>
</evidence>
<name>A0A1Y2HUK7_9FUNG</name>
<keyword evidence="3" id="KW-1185">Reference proteome</keyword>
<organism evidence="2 3">
    <name type="scientific">Catenaria anguillulae PL171</name>
    <dbReference type="NCBI Taxonomy" id="765915"/>
    <lineage>
        <taxon>Eukaryota</taxon>
        <taxon>Fungi</taxon>
        <taxon>Fungi incertae sedis</taxon>
        <taxon>Blastocladiomycota</taxon>
        <taxon>Blastocladiomycetes</taxon>
        <taxon>Blastocladiales</taxon>
        <taxon>Catenariaceae</taxon>
        <taxon>Catenaria</taxon>
    </lineage>
</organism>
<dbReference type="EMBL" id="MCFL01000012">
    <property type="protein sequence ID" value="ORZ37644.1"/>
    <property type="molecule type" value="Genomic_DNA"/>
</dbReference>
<evidence type="ECO:0000256" key="1">
    <source>
        <dbReference type="SAM" id="MobiDB-lite"/>
    </source>
</evidence>
<proteinExistence type="predicted"/>
<protein>
    <submittedName>
        <fullName evidence="2">Uncharacterized protein</fullName>
    </submittedName>
</protein>
<feature type="region of interest" description="Disordered" evidence="1">
    <location>
        <begin position="25"/>
        <end position="98"/>
    </location>
</feature>
<comment type="caution">
    <text evidence="2">The sequence shown here is derived from an EMBL/GenBank/DDBJ whole genome shotgun (WGS) entry which is preliminary data.</text>
</comment>
<gene>
    <name evidence="2" type="ORF">BCR44DRAFT_1430597</name>
</gene>
<reference evidence="2 3" key="1">
    <citation type="submission" date="2016-07" db="EMBL/GenBank/DDBJ databases">
        <title>Pervasive Adenine N6-methylation of Active Genes in Fungi.</title>
        <authorList>
            <consortium name="DOE Joint Genome Institute"/>
            <person name="Mondo S.J."/>
            <person name="Dannebaum R.O."/>
            <person name="Kuo R.C."/>
            <person name="Labutti K."/>
            <person name="Haridas S."/>
            <person name="Kuo A."/>
            <person name="Salamov A."/>
            <person name="Ahrendt S.R."/>
            <person name="Lipzen A."/>
            <person name="Sullivan W."/>
            <person name="Andreopoulos W.B."/>
            <person name="Clum A."/>
            <person name="Lindquist E."/>
            <person name="Daum C."/>
            <person name="Ramamoorthy G.K."/>
            <person name="Gryganskyi A."/>
            <person name="Culley D."/>
            <person name="Magnuson J.K."/>
            <person name="James T.Y."/>
            <person name="O'Malley M.A."/>
            <person name="Stajich J.E."/>
            <person name="Spatafora J.W."/>
            <person name="Visel A."/>
            <person name="Grigoriev I.V."/>
        </authorList>
    </citation>
    <scope>NUCLEOTIDE SEQUENCE [LARGE SCALE GENOMIC DNA]</scope>
    <source>
        <strain evidence="2 3">PL171</strain>
    </source>
</reference>
<dbReference type="Proteomes" id="UP000193411">
    <property type="component" value="Unassembled WGS sequence"/>
</dbReference>
<sequence>MRWYKVLGSARDFLGSGEALAKSQEGLASERKPLTGPVKSGKVVSTAAPVDEEEEYSQQATETSARPSAIDDKPLSSNPPRTTGAGASGDVVRGCSLD</sequence>
<evidence type="ECO:0000313" key="2">
    <source>
        <dbReference type="EMBL" id="ORZ37644.1"/>
    </source>
</evidence>
<feature type="compositionally biased region" description="Polar residues" evidence="1">
    <location>
        <begin position="57"/>
        <end position="66"/>
    </location>
</feature>
<dbReference type="AlphaFoldDB" id="A0A1Y2HUK7"/>